<dbReference type="EMBL" id="FN653056">
    <property type="protein sequence ID" value="CBY24678.1"/>
    <property type="molecule type" value="Genomic_DNA"/>
</dbReference>
<dbReference type="OrthoDB" id="10263155at2759"/>
<dbReference type="PANTHER" id="PTHR46729:SF1">
    <property type="entry name" value="LEUKOCYTE RECEPTOR CLUSTER MEMBER 9"/>
    <property type="match status" value="1"/>
</dbReference>
<dbReference type="InterPro" id="IPR042653">
    <property type="entry name" value="Leng9"/>
</dbReference>
<evidence type="ECO:0000256" key="1">
    <source>
        <dbReference type="SAM" id="MobiDB-lite"/>
    </source>
</evidence>
<dbReference type="Pfam" id="PF04457">
    <property type="entry name" value="MJ1316"/>
    <property type="match status" value="1"/>
</dbReference>
<reference evidence="3" key="1">
    <citation type="journal article" date="2010" name="Science">
        <title>Plasticity of animal genome architecture unmasked by rapid evolution of a pelagic tunicate.</title>
        <authorList>
            <person name="Denoeud F."/>
            <person name="Henriet S."/>
            <person name="Mungpakdee S."/>
            <person name="Aury J.M."/>
            <person name="Da Silva C."/>
            <person name="Brinkmann H."/>
            <person name="Mikhaleva J."/>
            <person name="Olsen L.C."/>
            <person name="Jubin C."/>
            <person name="Canestro C."/>
            <person name="Bouquet J.M."/>
            <person name="Danks G."/>
            <person name="Poulain J."/>
            <person name="Campsteijn C."/>
            <person name="Adamski M."/>
            <person name="Cross I."/>
            <person name="Yadetie F."/>
            <person name="Muffato M."/>
            <person name="Louis A."/>
            <person name="Butcher S."/>
            <person name="Tsagkogeorga G."/>
            <person name="Konrad A."/>
            <person name="Singh S."/>
            <person name="Jensen M.F."/>
            <person name="Cong E.H."/>
            <person name="Eikeseth-Otteraa H."/>
            <person name="Noel B."/>
            <person name="Anthouard V."/>
            <person name="Porcel B.M."/>
            <person name="Kachouri-Lafond R."/>
            <person name="Nishino A."/>
            <person name="Ugolini M."/>
            <person name="Chourrout P."/>
            <person name="Nishida H."/>
            <person name="Aasland R."/>
            <person name="Huzurbazar S."/>
            <person name="Westhof E."/>
            <person name="Delsuc F."/>
            <person name="Lehrach H."/>
            <person name="Reinhardt R."/>
            <person name="Weissenbach J."/>
            <person name="Roy S.W."/>
            <person name="Artiguenave F."/>
            <person name="Postlethwait J.H."/>
            <person name="Manak J.R."/>
            <person name="Thompson E.M."/>
            <person name="Jaillon O."/>
            <person name="Du Pasquier L."/>
            <person name="Boudinot P."/>
            <person name="Liberles D.A."/>
            <person name="Volff J.N."/>
            <person name="Philippe H."/>
            <person name="Lenhard B."/>
            <person name="Roest Crollius H."/>
            <person name="Wincker P."/>
            <person name="Chourrout D."/>
        </authorList>
    </citation>
    <scope>NUCLEOTIDE SEQUENCE [LARGE SCALE GENOMIC DNA]</scope>
</reference>
<name>E4XIZ3_OIKDI</name>
<dbReference type="InterPro" id="IPR040459">
    <property type="entry name" value="MJ1316"/>
</dbReference>
<feature type="region of interest" description="Disordered" evidence="1">
    <location>
        <begin position="116"/>
        <end position="151"/>
    </location>
</feature>
<gene>
    <name evidence="3" type="ORF">GSOID_T00012573001</name>
</gene>
<dbReference type="AlphaFoldDB" id="E4XIZ3"/>
<dbReference type="InParanoid" id="E4XIZ3"/>
<evidence type="ECO:0000259" key="2">
    <source>
        <dbReference type="Pfam" id="PF04457"/>
    </source>
</evidence>
<feature type="domain" description="MJ1316 RNA cyclic group end recognition" evidence="2">
    <location>
        <begin position="155"/>
        <end position="230"/>
    </location>
</feature>
<evidence type="ECO:0000313" key="3">
    <source>
        <dbReference type="EMBL" id="CBY24678.1"/>
    </source>
</evidence>
<dbReference type="Proteomes" id="UP000001307">
    <property type="component" value="Unassembled WGS sequence"/>
</dbReference>
<dbReference type="PANTHER" id="PTHR46729">
    <property type="entry name" value="LEUKOCYTE RECEPTOR CLUSTER MEMBER 9"/>
    <property type="match status" value="1"/>
</dbReference>
<evidence type="ECO:0000313" key="4">
    <source>
        <dbReference type="Proteomes" id="UP000001307"/>
    </source>
</evidence>
<proteinExistence type="predicted"/>
<protein>
    <recommendedName>
        <fullName evidence="2">MJ1316 RNA cyclic group end recognition domain-containing protein</fullName>
    </recommendedName>
</protein>
<organism evidence="3">
    <name type="scientific">Oikopleura dioica</name>
    <name type="common">Tunicate</name>
    <dbReference type="NCBI Taxonomy" id="34765"/>
    <lineage>
        <taxon>Eukaryota</taxon>
        <taxon>Metazoa</taxon>
        <taxon>Chordata</taxon>
        <taxon>Tunicata</taxon>
        <taxon>Appendicularia</taxon>
        <taxon>Copelata</taxon>
        <taxon>Oikopleuridae</taxon>
        <taxon>Oikopleura</taxon>
    </lineage>
</organism>
<sequence>MSAIALEEVFQQNRVNLTIVNDMSENEKVSVVFNYNDGKLAIDFPENYPEEAPIFSPCFEKLDDHVMSFILETSWERFQSDTFRLDRLMDEFELSLLPELRQEQIASEAIRSAKDQAALTPEHTPPPYENTKIISKPKSSNKTEKKTKISKNPKLKTAEDVIRRIQWDEKMDSREFVVGYVDRFVGLQEKTFDDFSFKNFVDVDFEKQEFSVPQHRIQYFKWKGSVVWDKTVRMDYIFGSGNSKRTIFDNDFKLE</sequence>
<accession>E4XIZ3</accession>
<keyword evidence="4" id="KW-1185">Reference proteome</keyword>